<sequence length="32" mass="3266">KWTAGTVLGLFRWVSGSGAIAFGLTADAVLAE</sequence>
<organism evidence="1">
    <name type="scientific">Salmonella typhimurium</name>
    <dbReference type="NCBI Taxonomy" id="90371"/>
    <lineage>
        <taxon>Bacteria</taxon>
        <taxon>Pseudomonadati</taxon>
        <taxon>Pseudomonadota</taxon>
        <taxon>Gammaproteobacteria</taxon>
        <taxon>Enterobacterales</taxon>
        <taxon>Enterobacteriaceae</taxon>
        <taxon>Salmonella</taxon>
    </lineage>
</organism>
<gene>
    <name evidence="1" type="primary">dt104</name>
</gene>
<reference evidence="1" key="1">
    <citation type="submission" date="2011-12" db="EMBL/GenBank/DDBJ databases">
        <title>Phylogenetic analysis of Indian isolates of Salmonella typhimurium DT104 from diverse sources.</title>
        <authorList>
            <person name="Sailo B."/>
            <person name="Agarwal R.K."/>
            <person name="Wani M.A."/>
            <person name="Kumar A."/>
            <person name="Manoj J."/>
        </authorList>
    </citation>
    <scope>NUCLEOTIDE SEQUENCE</scope>
    <source>
        <strain evidence="1">E-4658</strain>
    </source>
</reference>
<feature type="non-terminal residue" evidence="1">
    <location>
        <position position="32"/>
    </location>
</feature>
<name>H6SFS4_SALTM</name>
<proteinExistence type="predicted"/>
<dbReference type="EMBL" id="HE616561">
    <property type="protein sequence ID" value="CCE89077.1"/>
    <property type="molecule type" value="Genomic_DNA"/>
</dbReference>
<accession>H6SFS4</accession>
<dbReference type="AlphaFoldDB" id="H6SFS4"/>
<feature type="non-terminal residue" evidence="1">
    <location>
        <position position="1"/>
    </location>
</feature>
<protein>
    <submittedName>
        <fullName evidence="1">Uncharacterized protein dt104</fullName>
    </submittedName>
</protein>
<evidence type="ECO:0000313" key="1">
    <source>
        <dbReference type="EMBL" id="CCE89077.1"/>
    </source>
</evidence>